<evidence type="ECO:0000313" key="2">
    <source>
        <dbReference type="EMBL" id="AYL96252.1"/>
    </source>
</evidence>
<keyword evidence="3" id="KW-1185">Reference proteome</keyword>
<evidence type="ECO:0008006" key="4">
    <source>
        <dbReference type="Google" id="ProtNLM"/>
    </source>
</evidence>
<dbReference type="OrthoDB" id="1085134at2"/>
<dbReference type="AlphaFoldDB" id="A0A494VZ33"/>
<protein>
    <recommendedName>
        <fullName evidence="4">Right-handed parallel beta-helix repeat-containing protein</fullName>
    </recommendedName>
</protein>
<sequence length="350" mass="37220">MKMKKSLLLAAFVLVFASVSNAKSWRVNNNGFSANFTSLAAAVADNNVLSGDILYVEGSAKGYESITVNKKLTIIGPGYWLSQNPNTTTNVLSVAIPYVQFGEGSDGSTLMGVQITSSSGISIQANSITIKRCLINQWGIYIGYNISDIKILQNFFANPSNYTGYNAINYSSSAFATDVVFNNNIVQTELVLDYNYSLLECRNNVFSMPARGTNAVLKMITGTFQNNIIINSNAVVDINNKSNRNASYNVSASANNQFGTANNNIVVTSILSLFVTGATSNDAAYQLATGSAASANGSDGTDRGPFGGAAESNRYTLSGLPPVPVIYDINTTGVTTTTTLPVTIKARVIK</sequence>
<feature type="signal peptide" evidence="1">
    <location>
        <begin position="1"/>
        <end position="22"/>
    </location>
</feature>
<dbReference type="RefSeq" id="WP_119409852.1">
    <property type="nucleotide sequence ID" value="NZ_CP032869.1"/>
</dbReference>
<dbReference type="Proteomes" id="UP000270046">
    <property type="component" value="Chromosome"/>
</dbReference>
<name>A0A494VZ33_9SPHI</name>
<dbReference type="SUPFAM" id="SSF51126">
    <property type="entry name" value="Pectin lyase-like"/>
    <property type="match status" value="1"/>
</dbReference>
<proteinExistence type="predicted"/>
<evidence type="ECO:0000313" key="3">
    <source>
        <dbReference type="Proteomes" id="UP000270046"/>
    </source>
</evidence>
<feature type="chain" id="PRO_5019738666" description="Right-handed parallel beta-helix repeat-containing protein" evidence="1">
    <location>
        <begin position="23"/>
        <end position="350"/>
    </location>
</feature>
<reference evidence="2 3" key="1">
    <citation type="submission" date="2018-10" db="EMBL/GenBank/DDBJ databases">
        <title>Genome sequencing of Mucilaginibacter sp. HYN0043.</title>
        <authorList>
            <person name="Kim M."/>
            <person name="Yi H."/>
        </authorList>
    </citation>
    <scope>NUCLEOTIDE SEQUENCE [LARGE SCALE GENOMIC DNA]</scope>
    <source>
        <strain evidence="2 3">HYN0043</strain>
    </source>
</reference>
<gene>
    <name evidence="2" type="ORF">HYN43_013540</name>
</gene>
<dbReference type="InterPro" id="IPR011050">
    <property type="entry name" value="Pectin_lyase_fold/virulence"/>
</dbReference>
<organism evidence="2 3">
    <name type="scientific">Mucilaginibacter celer</name>
    <dbReference type="NCBI Taxonomy" id="2305508"/>
    <lineage>
        <taxon>Bacteria</taxon>
        <taxon>Pseudomonadati</taxon>
        <taxon>Bacteroidota</taxon>
        <taxon>Sphingobacteriia</taxon>
        <taxon>Sphingobacteriales</taxon>
        <taxon>Sphingobacteriaceae</taxon>
        <taxon>Mucilaginibacter</taxon>
    </lineage>
</organism>
<dbReference type="KEGG" id="muh:HYN43_013540"/>
<evidence type="ECO:0000256" key="1">
    <source>
        <dbReference type="SAM" id="SignalP"/>
    </source>
</evidence>
<accession>A0A494VZ33</accession>
<keyword evidence="1" id="KW-0732">Signal</keyword>
<dbReference type="EMBL" id="CP032869">
    <property type="protein sequence ID" value="AYL96252.1"/>
    <property type="molecule type" value="Genomic_DNA"/>
</dbReference>